<reference evidence="2 3" key="1">
    <citation type="submission" date="2018-07" db="EMBL/GenBank/DDBJ databases">
        <title>Genomic Encyclopedia of Type Strains, Phase IV (KMG-IV): sequencing the most valuable type-strain genomes for metagenomic binning, comparative biology and taxonomic classification.</title>
        <authorList>
            <person name="Goeker M."/>
        </authorList>
    </citation>
    <scope>NUCLEOTIDE SEQUENCE [LARGE SCALE GENOMIC DNA]</scope>
    <source>
        <strain evidence="2 3">DSM 21634</strain>
    </source>
</reference>
<comment type="caution">
    <text evidence="2">The sequence shown here is derived from an EMBL/GenBank/DDBJ whole genome shotgun (WGS) entry which is preliminary data.</text>
</comment>
<proteinExistence type="predicted"/>
<evidence type="ECO:0000313" key="3">
    <source>
        <dbReference type="Proteomes" id="UP000252884"/>
    </source>
</evidence>
<sequence>MSVGAAAGSLLFAQWGWMAVTAFATAAAVAALAVRWQRAAGPMRA</sequence>
<evidence type="ECO:0000256" key="1">
    <source>
        <dbReference type="SAM" id="Phobius"/>
    </source>
</evidence>
<accession>A0A368XTG0</accession>
<protein>
    <recommendedName>
        <fullName evidence="4">MFS transporter</fullName>
    </recommendedName>
</protein>
<keyword evidence="1" id="KW-1133">Transmembrane helix</keyword>
<keyword evidence="1" id="KW-0472">Membrane</keyword>
<dbReference type="Proteomes" id="UP000252884">
    <property type="component" value="Unassembled WGS sequence"/>
</dbReference>
<organism evidence="2 3">
    <name type="scientific">Pseudorhodoferax soli</name>
    <dbReference type="NCBI Taxonomy" id="545864"/>
    <lineage>
        <taxon>Bacteria</taxon>
        <taxon>Pseudomonadati</taxon>
        <taxon>Pseudomonadota</taxon>
        <taxon>Betaproteobacteria</taxon>
        <taxon>Burkholderiales</taxon>
        <taxon>Comamonadaceae</taxon>
    </lineage>
</organism>
<name>A0A368XTG0_9BURK</name>
<dbReference type="AlphaFoldDB" id="A0A368XTG0"/>
<keyword evidence="3" id="KW-1185">Reference proteome</keyword>
<feature type="transmembrane region" description="Helical" evidence="1">
    <location>
        <begin position="12"/>
        <end position="34"/>
    </location>
</feature>
<evidence type="ECO:0008006" key="4">
    <source>
        <dbReference type="Google" id="ProtNLM"/>
    </source>
</evidence>
<gene>
    <name evidence="2" type="ORF">DES41_10481</name>
</gene>
<evidence type="ECO:0000313" key="2">
    <source>
        <dbReference type="EMBL" id="RCW71262.1"/>
    </source>
</evidence>
<dbReference type="EMBL" id="QPJK01000004">
    <property type="protein sequence ID" value="RCW71262.1"/>
    <property type="molecule type" value="Genomic_DNA"/>
</dbReference>
<keyword evidence="1" id="KW-0812">Transmembrane</keyword>